<comment type="caution">
    <text evidence="1">The sequence shown here is derived from an EMBL/GenBank/DDBJ whole genome shotgun (WGS) entry which is preliminary data.</text>
</comment>
<dbReference type="GeneID" id="77262451"/>
<dbReference type="InterPro" id="IPR049792">
    <property type="entry name" value="PA1414-like"/>
</dbReference>
<dbReference type="EMBL" id="FNHO01000004">
    <property type="protein sequence ID" value="SDM33320.1"/>
    <property type="molecule type" value="Genomic_DNA"/>
</dbReference>
<organism evidence="1 2">
    <name type="scientific">Stutzerimonas balearica DSM 6083</name>
    <dbReference type="NCBI Taxonomy" id="1123016"/>
    <lineage>
        <taxon>Bacteria</taxon>
        <taxon>Pseudomonadati</taxon>
        <taxon>Pseudomonadota</taxon>
        <taxon>Gammaproteobacteria</taxon>
        <taxon>Pseudomonadales</taxon>
        <taxon>Pseudomonadaceae</taxon>
        <taxon>Stutzerimonas</taxon>
    </lineage>
</organism>
<protein>
    <submittedName>
        <fullName evidence="1">Uncharacterized protein</fullName>
    </submittedName>
</protein>
<dbReference type="Proteomes" id="UP000182276">
    <property type="component" value="Unassembled WGS sequence"/>
</dbReference>
<name>A0ABY0R2Q8_9GAMM</name>
<gene>
    <name evidence="1" type="ORF">SAMN05660875_10447</name>
</gene>
<dbReference type="NCBIfam" id="NF041729">
    <property type="entry name" value="PA1414_fam"/>
    <property type="match status" value="1"/>
</dbReference>
<evidence type="ECO:0000313" key="1">
    <source>
        <dbReference type="EMBL" id="SDM33320.1"/>
    </source>
</evidence>
<proteinExistence type="predicted"/>
<accession>A0ABY0R2Q8</accession>
<dbReference type="RefSeq" id="WP_256363845.1">
    <property type="nucleotide sequence ID" value="NZ_CP007511.1"/>
</dbReference>
<sequence>MKARLNQIIWKMAVTLGLVEPPRMQPIPVRAQRAAARPRRR</sequence>
<reference evidence="1 2" key="1">
    <citation type="submission" date="2016-10" db="EMBL/GenBank/DDBJ databases">
        <authorList>
            <person name="Varghese N."/>
            <person name="Submissions S."/>
        </authorList>
    </citation>
    <scope>NUCLEOTIDE SEQUENCE [LARGE SCALE GENOMIC DNA]</scope>
    <source>
        <strain evidence="1 2">DSM 6083</strain>
    </source>
</reference>
<keyword evidence="2" id="KW-1185">Reference proteome</keyword>
<evidence type="ECO:0000313" key="2">
    <source>
        <dbReference type="Proteomes" id="UP000182276"/>
    </source>
</evidence>